<dbReference type="Gene3D" id="3.40.30.10">
    <property type="entry name" value="Glutaredoxin"/>
    <property type="match status" value="1"/>
</dbReference>
<dbReference type="Proteomes" id="UP000254572">
    <property type="component" value="Unassembled WGS sequence"/>
</dbReference>
<dbReference type="InterPro" id="IPR036249">
    <property type="entry name" value="Thioredoxin-like_sf"/>
</dbReference>
<accession>A0A381DZL2</accession>
<dbReference type="AlphaFoldDB" id="A0A381DZL2"/>
<name>A0A381DZL2_9GAMM</name>
<organism evidence="1 2">
    <name type="scientific">Cardiobacterium valvarum</name>
    <dbReference type="NCBI Taxonomy" id="194702"/>
    <lineage>
        <taxon>Bacteria</taxon>
        <taxon>Pseudomonadati</taxon>
        <taxon>Pseudomonadota</taxon>
        <taxon>Gammaproteobacteria</taxon>
        <taxon>Cardiobacteriales</taxon>
        <taxon>Cardiobacteriaceae</taxon>
        <taxon>Cardiobacterium</taxon>
    </lineage>
</organism>
<dbReference type="SUPFAM" id="SSF52833">
    <property type="entry name" value="Thioredoxin-like"/>
    <property type="match status" value="1"/>
</dbReference>
<gene>
    <name evidence="1" type="ORF">NCTC13294_00392</name>
</gene>
<evidence type="ECO:0000313" key="2">
    <source>
        <dbReference type="Proteomes" id="UP000254572"/>
    </source>
</evidence>
<keyword evidence="2" id="KW-1185">Reference proteome</keyword>
<protein>
    <submittedName>
        <fullName evidence="1">Glutaredoxin-like domain (DUF836)</fullName>
    </submittedName>
</protein>
<sequence>MSYLLYVRLGCHLCADAAALLATADVPAQRVNIDRDPALRTQYDTLVPVLYDPARDRELIYPFDATDIARFCTASAELD</sequence>
<dbReference type="RefSeq" id="WP_172542147.1">
    <property type="nucleotide sequence ID" value="NZ_JBHLZC010000001.1"/>
</dbReference>
<reference evidence="1 2" key="1">
    <citation type="submission" date="2018-06" db="EMBL/GenBank/DDBJ databases">
        <authorList>
            <consortium name="Pathogen Informatics"/>
            <person name="Doyle S."/>
        </authorList>
    </citation>
    <scope>NUCLEOTIDE SEQUENCE [LARGE SCALE GENOMIC DNA]</scope>
    <source>
        <strain evidence="1 2">NCTC13294</strain>
    </source>
</reference>
<evidence type="ECO:0000313" key="1">
    <source>
        <dbReference type="EMBL" id="SUX18927.1"/>
    </source>
</evidence>
<dbReference type="InterPro" id="IPR008554">
    <property type="entry name" value="Glutaredoxin-like"/>
</dbReference>
<dbReference type="EMBL" id="UFUW01000001">
    <property type="protein sequence ID" value="SUX18927.1"/>
    <property type="molecule type" value="Genomic_DNA"/>
</dbReference>
<proteinExistence type="predicted"/>
<dbReference type="Pfam" id="PF05768">
    <property type="entry name" value="Glrx-like"/>
    <property type="match status" value="1"/>
</dbReference>